<feature type="compositionally biased region" description="Low complexity" evidence="1">
    <location>
        <begin position="316"/>
        <end position="329"/>
    </location>
</feature>
<protein>
    <recommendedName>
        <fullName evidence="2">DH domain-containing protein</fullName>
    </recommendedName>
</protein>
<reference evidence="3 4" key="1">
    <citation type="journal article" date="2012" name="Appl. Environ. Microbiol.">
        <title>Short-read sequencing for genomic analysis of the brown rot fungus Fibroporia radiculosa.</title>
        <authorList>
            <person name="Tang J.D."/>
            <person name="Perkins A.D."/>
            <person name="Sonstegard T.S."/>
            <person name="Schroeder S.G."/>
            <person name="Burgess S.C."/>
            <person name="Diehl S.V."/>
        </authorList>
    </citation>
    <scope>NUCLEOTIDE SEQUENCE [LARGE SCALE GENOMIC DNA]</scope>
    <source>
        <strain evidence="3 4">TFFH 294</strain>
    </source>
</reference>
<evidence type="ECO:0000313" key="4">
    <source>
        <dbReference type="Proteomes" id="UP000006352"/>
    </source>
</evidence>
<keyword evidence="4" id="KW-1185">Reference proteome</keyword>
<sequence length="1144" mass="123033">MASVLSQAASRPVQNPRAGRPALASSQMTATATRRPTYRKDGVSETAATEYASAAEQRSSGTNFPAPRLQHARNPTSNHPRSVVVGSPAAGLCIISPSHFAESDNTGRDYAHINDEGPASFSDPGHFAIPTASLHRTHVDPPVLQTSCIQPLKETDAQRQSRYNDLADALTRDPPPVLGMPPPLPPKSELRHMPKSKSVSIVTPSDASYDYQCRADHANERPAFDNTVSEPGHLFISHSDRTPQRQPFKTQSLSGHTLTSYDHPSRLSWADKASVPIYRNSFPMDNLQSSSLSAVSSPNPSHFSRRKLKKAMPRASMTTSSPDTSPSNLTSGLGYSIWRALSLRTTSLTGESPHPHRRTSSSSFLRSFCSANVEEPKVRCTAKTSRPPVRSHGSSNGSATSHSSSTSNSACLSSLSSSSHSTPATTPDHASPILSPAKGFLKGNPSELSEQESGPPSAQHPSGTRTGVTARKLKKRRPSMTAQCASVTPASSGPSAWRKSKVHVEPPGPKRRDFLPPMDPVAPFSLDIPRELGQPPHSIFSSSLLSERKKPTSTNALAQLAWTGMSSSELAALTSRLNIQKHSPERAAQLAEQDLEIDPGAFDPYGESLYASGGNPNSTHINTVGDVVDGHKEDLNGNSSLLGHAMSTTLSTMRRRVAPARESNVTSNVTSIPTQVSVNSAKIVVLPESRHPSSPLPRAQQRAPRDASSMHNDPMAMRRWTLAMADVPDEILVQELDKLRNERLNRRGRSSKSQTPAGSQNGHGSECGGRDRARSMIVGGMPHASPESMTSPQFHFGDISDSESEDGDDGSVEGLDDLEDEEEWKAARRALLCCRELVRTERSYQARLRQLLNARSSHPLFSLLLSYVPALIQASEAFLVRLVDDPSAWGVSAAFIGCEEELEVAFVAWCGIVGEFFADGGEKERRGRKLIRKSHDEMASALGHGESSRMRAGSSTTSAAMGRSMSSGEIALENARVLGTRRLSVGVGHNAPNSGIFTAALGAGLAYGLSSASPSLVFDKHGSVASVSKETGHGATATLSRTLSAWKRKSMPSSLSNLTASNGFPSSPTSSSFHGEEKKLLVRDLAIQPTQRIMRYVLQYKELLSQTPTTSPSRGLVERAVDSAVRIARKCDRAQGNSVFLRRP</sequence>
<feature type="compositionally biased region" description="Polar residues" evidence="1">
    <location>
        <begin position="1"/>
        <end position="13"/>
    </location>
</feature>
<feature type="compositionally biased region" description="Polar residues" evidence="1">
    <location>
        <begin position="24"/>
        <end position="34"/>
    </location>
</feature>
<name>J4HYC0_9APHY</name>
<feature type="compositionally biased region" description="Basic residues" evidence="1">
    <location>
        <begin position="303"/>
        <end position="312"/>
    </location>
</feature>
<feature type="compositionally biased region" description="Polar residues" evidence="1">
    <location>
        <begin position="446"/>
        <end position="467"/>
    </location>
</feature>
<dbReference type="RefSeq" id="XP_012183080.1">
    <property type="nucleotide sequence ID" value="XM_012327690.1"/>
</dbReference>
<feature type="compositionally biased region" description="Basic and acidic residues" evidence="1">
    <location>
        <begin position="502"/>
        <end position="514"/>
    </location>
</feature>
<dbReference type="AlphaFoldDB" id="J4HYC0"/>
<feature type="region of interest" description="Disordered" evidence="1">
    <location>
        <begin position="222"/>
        <end position="261"/>
    </location>
</feature>
<evidence type="ECO:0000313" key="3">
    <source>
        <dbReference type="EMBL" id="CCM03797.1"/>
    </source>
</evidence>
<feature type="domain" description="DH" evidence="2">
    <location>
        <begin position="1076"/>
        <end position="1134"/>
    </location>
</feature>
<feature type="compositionally biased region" description="Low complexity" evidence="1">
    <location>
        <begin position="44"/>
        <end position="56"/>
    </location>
</feature>
<feature type="region of interest" description="Disordered" evidence="1">
    <location>
        <begin position="170"/>
        <end position="203"/>
    </location>
</feature>
<dbReference type="Proteomes" id="UP000006352">
    <property type="component" value="Unassembled WGS sequence"/>
</dbReference>
<dbReference type="SUPFAM" id="SSF48065">
    <property type="entry name" value="DBL homology domain (DH-domain)"/>
    <property type="match status" value="2"/>
</dbReference>
<evidence type="ECO:0000259" key="2">
    <source>
        <dbReference type="PROSITE" id="PS50010"/>
    </source>
</evidence>
<feature type="region of interest" description="Disordered" evidence="1">
    <location>
        <begin position="941"/>
        <end position="964"/>
    </location>
</feature>
<dbReference type="InParanoid" id="J4HYC0"/>
<feature type="region of interest" description="Disordered" evidence="1">
    <location>
        <begin position="688"/>
        <end position="712"/>
    </location>
</feature>
<feature type="region of interest" description="Disordered" evidence="1">
    <location>
        <begin position="375"/>
        <end position="517"/>
    </location>
</feature>
<feature type="compositionally biased region" description="Low complexity" evidence="1">
    <location>
        <begin position="391"/>
        <end position="421"/>
    </location>
</feature>
<feature type="compositionally biased region" description="Polar residues" evidence="1">
    <location>
        <begin position="480"/>
        <end position="494"/>
    </location>
</feature>
<dbReference type="PROSITE" id="PS50010">
    <property type="entry name" value="DH_2"/>
    <property type="match status" value="1"/>
</dbReference>
<feature type="compositionally biased region" description="Acidic residues" evidence="1">
    <location>
        <begin position="800"/>
        <end position="816"/>
    </location>
</feature>
<feature type="region of interest" description="Disordered" evidence="1">
    <location>
        <begin position="1"/>
        <end position="82"/>
    </location>
</feature>
<feature type="region of interest" description="Disordered" evidence="1">
    <location>
        <begin position="742"/>
        <end position="816"/>
    </location>
</feature>
<dbReference type="GO" id="GO:0005085">
    <property type="term" value="F:guanyl-nucleotide exchange factor activity"/>
    <property type="evidence" value="ECO:0007669"/>
    <property type="project" value="InterPro"/>
</dbReference>
<dbReference type="HOGENOM" id="CLU_008790_0_0_1"/>
<feature type="compositionally biased region" description="Polar residues" evidence="1">
    <location>
        <begin position="953"/>
        <end position="964"/>
    </location>
</feature>
<gene>
    <name evidence="3" type="ORF">FIBRA_05945</name>
</gene>
<proteinExistence type="predicted"/>
<feature type="compositionally biased region" description="Polar residues" evidence="1">
    <location>
        <begin position="751"/>
        <end position="763"/>
    </location>
</feature>
<dbReference type="GeneID" id="24098708"/>
<feature type="compositionally biased region" description="Polar residues" evidence="1">
    <location>
        <begin position="244"/>
        <end position="261"/>
    </location>
</feature>
<dbReference type="Pfam" id="PF00621">
    <property type="entry name" value="RhoGEF"/>
    <property type="match status" value="1"/>
</dbReference>
<dbReference type="InterPro" id="IPR035899">
    <property type="entry name" value="DBL_dom_sf"/>
</dbReference>
<dbReference type="EMBL" id="HE797128">
    <property type="protein sequence ID" value="CCM03797.1"/>
    <property type="molecule type" value="Genomic_DNA"/>
</dbReference>
<accession>J4HYC0</accession>
<organism evidence="3 4">
    <name type="scientific">Fibroporia radiculosa</name>
    <dbReference type="NCBI Taxonomy" id="599839"/>
    <lineage>
        <taxon>Eukaryota</taxon>
        <taxon>Fungi</taxon>
        <taxon>Dikarya</taxon>
        <taxon>Basidiomycota</taxon>
        <taxon>Agaricomycotina</taxon>
        <taxon>Agaricomycetes</taxon>
        <taxon>Polyporales</taxon>
        <taxon>Fibroporiaceae</taxon>
        <taxon>Fibroporia</taxon>
    </lineage>
</organism>
<feature type="region of interest" description="Disordered" evidence="1">
    <location>
        <begin position="288"/>
        <end position="329"/>
    </location>
</feature>
<feature type="compositionally biased region" description="Low complexity" evidence="1">
    <location>
        <begin position="288"/>
        <end position="301"/>
    </location>
</feature>
<dbReference type="OrthoDB" id="660555at2759"/>
<dbReference type="STRING" id="599839.J4HYC0"/>
<evidence type="ECO:0000256" key="1">
    <source>
        <dbReference type="SAM" id="MobiDB-lite"/>
    </source>
</evidence>
<dbReference type="Gene3D" id="1.20.900.10">
    <property type="entry name" value="Dbl homology (DH) domain"/>
    <property type="match status" value="1"/>
</dbReference>
<feature type="compositionally biased region" description="Pro residues" evidence="1">
    <location>
        <begin position="173"/>
        <end position="186"/>
    </location>
</feature>
<dbReference type="InterPro" id="IPR000219">
    <property type="entry name" value="DH_dom"/>
</dbReference>